<evidence type="ECO:0000313" key="2">
    <source>
        <dbReference type="Proteomes" id="UP000292052"/>
    </source>
</evidence>
<dbReference type="AlphaFoldDB" id="A0A482WCQ0"/>
<organism evidence="1 2">
    <name type="scientific">Asbolus verrucosus</name>
    <name type="common">Desert ironclad beetle</name>
    <dbReference type="NCBI Taxonomy" id="1661398"/>
    <lineage>
        <taxon>Eukaryota</taxon>
        <taxon>Metazoa</taxon>
        <taxon>Ecdysozoa</taxon>
        <taxon>Arthropoda</taxon>
        <taxon>Hexapoda</taxon>
        <taxon>Insecta</taxon>
        <taxon>Pterygota</taxon>
        <taxon>Neoptera</taxon>
        <taxon>Endopterygota</taxon>
        <taxon>Coleoptera</taxon>
        <taxon>Polyphaga</taxon>
        <taxon>Cucujiformia</taxon>
        <taxon>Tenebrionidae</taxon>
        <taxon>Pimeliinae</taxon>
        <taxon>Asbolus</taxon>
    </lineage>
</organism>
<name>A0A482WCQ0_ASBVE</name>
<comment type="caution">
    <text evidence="1">The sequence shown here is derived from an EMBL/GenBank/DDBJ whole genome shotgun (WGS) entry which is preliminary data.</text>
</comment>
<evidence type="ECO:0000313" key="1">
    <source>
        <dbReference type="EMBL" id="RZC42223.1"/>
    </source>
</evidence>
<reference evidence="1 2" key="1">
    <citation type="submission" date="2017-03" db="EMBL/GenBank/DDBJ databases">
        <title>Genome of the blue death feigning beetle - Asbolus verrucosus.</title>
        <authorList>
            <person name="Rider S.D."/>
        </authorList>
    </citation>
    <scope>NUCLEOTIDE SEQUENCE [LARGE SCALE GENOMIC DNA]</scope>
    <source>
        <strain evidence="1">Butters</strain>
        <tissue evidence="1">Head and leg muscle</tissue>
    </source>
</reference>
<dbReference type="EMBL" id="QDEB01009907">
    <property type="protein sequence ID" value="RZC42223.1"/>
    <property type="molecule type" value="Genomic_DNA"/>
</dbReference>
<accession>A0A482WCQ0</accession>
<keyword evidence="2" id="KW-1185">Reference proteome</keyword>
<proteinExistence type="predicted"/>
<gene>
    <name evidence="1" type="ORF">BDFB_013308</name>
</gene>
<sequence>MRRESSVLTIPPFLGCHKDTKKLGMLTEGQEKAVEG</sequence>
<protein>
    <submittedName>
        <fullName evidence="1">Uncharacterized protein</fullName>
    </submittedName>
</protein>
<dbReference type="Proteomes" id="UP000292052">
    <property type="component" value="Unassembled WGS sequence"/>
</dbReference>